<dbReference type="Pfam" id="PF13864">
    <property type="entry name" value="Enkurin"/>
    <property type="match status" value="1"/>
</dbReference>
<proteinExistence type="predicted"/>
<dbReference type="InterPro" id="IPR027012">
    <property type="entry name" value="Enkurin_dom"/>
</dbReference>
<evidence type="ECO:0000313" key="3">
    <source>
        <dbReference type="EMBL" id="CAD8348402.1"/>
    </source>
</evidence>
<name>A0A7R9ZZ63_9DINO</name>
<evidence type="ECO:0000259" key="2">
    <source>
        <dbReference type="Pfam" id="PF13864"/>
    </source>
</evidence>
<protein>
    <recommendedName>
        <fullName evidence="2">Enkurin domain-containing protein</fullName>
    </recommendedName>
</protein>
<feature type="region of interest" description="Disordered" evidence="1">
    <location>
        <begin position="1"/>
        <end position="26"/>
    </location>
</feature>
<feature type="domain" description="Enkurin" evidence="2">
    <location>
        <begin position="48"/>
        <end position="150"/>
    </location>
</feature>
<accession>A0A7R9ZZ63</accession>
<sequence length="158" mass="17121">MAGSAVAPDAEAAAAQPAAAPARPAPAAKTIAVATGEVRAYVKRSGFGRGPPYLQDIIGILEDEQEYIEALPSLDAVVEESGGKRPVRLLTDAEKSGLLQGLGAKRDQMAKCFEADLELHEEEAWKRRVRERYLPEIEQIDKDIAQMNQKYIFVASDG</sequence>
<reference evidence="3" key="1">
    <citation type="submission" date="2021-01" db="EMBL/GenBank/DDBJ databases">
        <authorList>
            <person name="Corre E."/>
            <person name="Pelletier E."/>
            <person name="Niang G."/>
            <person name="Scheremetjew M."/>
            <person name="Finn R."/>
            <person name="Kale V."/>
            <person name="Holt S."/>
            <person name="Cochrane G."/>
            <person name="Meng A."/>
            <person name="Brown T."/>
            <person name="Cohen L."/>
        </authorList>
    </citation>
    <scope>NUCLEOTIDE SEQUENCE</scope>
    <source>
        <strain evidence="3">Pbaha01</strain>
    </source>
</reference>
<gene>
    <name evidence="3" type="ORF">PBAH0796_LOCUS4141</name>
</gene>
<organism evidence="3">
    <name type="scientific">Pyrodinium bahamense</name>
    <dbReference type="NCBI Taxonomy" id="73915"/>
    <lineage>
        <taxon>Eukaryota</taxon>
        <taxon>Sar</taxon>
        <taxon>Alveolata</taxon>
        <taxon>Dinophyceae</taxon>
        <taxon>Gonyaulacales</taxon>
        <taxon>Pyrocystaceae</taxon>
        <taxon>Pyrodinium</taxon>
    </lineage>
</organism>
<evidence type="ECO:0000256" key="1">
    <source>
        <dbReference type="SAM" id="MobiDB-lite"/>
    </source>
</evidence>
<dbReference type="AlphaFoldDB" id="A0A7R9ZZ63"/>
<dbReference type="EMBL" id="HBEG01006998">
    <property type="protein sequence ID" value="CAD8348402.1"/>
    <property type="molecule type" value="Transcribed_RNA"/>
</dbReference>